<dbReference type="PRINTS" id="PR00183">
    <property type="entry name" value="ECOLIPORIN"/>
</dbReference>
<feature type="chain" id="PRO_5046072397" evidence="2">
    <location>
        <begin position="22"/>
        <end position="385"/>
    </location>
</feature>
<evidence type="ECO:0000256" key="1">
    <source>
        <dbReference type="ARBA" id="ARBA00022729"/>
    </source>
</evidence>
<dbReference type="InterPro" id="IPR001897">
    <property type="entry name" value="Porin_gammaproteobac"/>
</dbReference>
<accession>A0ABS7DHN1</accession>
<evidence type="ECO:0000313" key="3">
    <source>
        <dbReference type="EMBL" id="MBW7570606.1"/>
    </source>
</evidence>
<dbReference type="PANTHER" id="PTHR34501:SF2">
    <property type="entry name" value="OUTER MEMBRANE PORIN F-RELATED"/>
    <property type="match status" value="1"/>
</dbReference>
<sequence length="385" mass="42480">MKKSLLALFVASLVSSTQAYSATVYDKDGTSLKLDGRIQSVLYHSTETKQKAGESDNTLVNSARFGIGGETKLKDFKFKAYTQWDMADGSKRTGDNIKARDQYLQVSYGKFGSLKLGRFKGAMNYVTSVTDVFDDYSANAQSANDERNSGRIEYAYSNKGFDAKVGLLTSNDEYKLENGYSDHKKAAVENGASIALGYTFDLALPLSVKAGYEFIGAQDDKKYDALGFAHYTTDLDKVNTAAASVTLGSIDSGLYAALTVNNRTFSFRVKDGNDKADEDFKARGFEAVVGYTFESGIGLRAGYNQMNYKQDRVVRLNDVDTKVDAKLKTFPVYAFYQANPNFIVWSEARFDATSDNDRALMKKANINTPYSTDKTAVSLGARYLF</sequence>
<dbReference type="SUPFAM" id="SSF56935">
    <property type="entry name" value="Porins"/>
    <property type="match status" value="1"/>
</dbReference>
<dbReference type="EMBL" id="JAGFNY010000023">
    <property type="protein sequence ID" value="MBW7570606.1"/>
    <property type="molecule type" value="Genomic_DNA"/>
</dbReference>
<reference evidence="3 4" key="1">
    <citation type="submission" date="2021-03" db="EMBL/GenBank/DDBJ databases">
        <title>Succinivibrio sp. nov. isolated from feces of cow.</title>
        <authorList>
            <person name="Choi J.-Y."/>
        </authorList>
    </citation>
    <scope>NUCLEOTIDE SEQUENCE [LARGE SCALE GENOMIC DNA]</scope>
    <source>
        <strain evidence="3 4">AGMB01872</strain>
    </source>
</reference>
<dbReference type="Proteomes" id="UP000731465">
    <property type="component" value="Unassembled WGS sequence"/>
</dbReference>
<dbReference type="InterPro" id="IPR050298">
    <property type="entry name" value="Gram-neg_bact_OMP"/>
</dbReference>
<dbReference type="RefSeq" id="WP_219937830.1">
    <property type="nucleotide sequence ID" value="NZ_JAGFNY010000023.1"/>
</dbReference>
<organism evidence="3 4">
    <name type="scientific">Succinivibrio faecicola</name>
    <dbReference type="NCBI Taxonomy" id="2820300"/>
    <lineage>
        <taxon>Bacteria</taxon>
        <taxon>Pseudomonadati</taxon>
        <taxon>Pseudomonadota</taxon>
        <taxon>Gammaproteobacteria</taxon>
        <taxon>Aeromonadales</taxon>
        <taxon>Succinivibrionaceae</taxon>
        <taxon>Succinivibrio</taxon>
    </lineage>
</organism>
<evidence type="ECO:0000313" key="4">
    <source>
        <dbReference type="Proteomes" id="UP000731465"/>
    </source>
</evidence>
<feature type="signal peptide" evidence="2">
    <location>
        <begin position="1"/>
        <end position="21"/>
    </location>
</feature>
<protein>
    <submittedName>
        <fullName evidence="3">Porin</fullName>
    </submittedName>
</protein>
<comment type="caution">
    <text evidence="3">The sequence shown here is derived from an EMBL/GenBank/DDBJ whole genome shotgun (WGS) entry which is preliminary data.</text>
</comment>
<keyword evidence="4" id="KW-1185">Reference proteome</keyword>
<name>A0ABS7DHN1_9GAMM</name>
<gene>
    <name evidence="3" type="ORF">J5V48_06845</name>
</gene>
<keyword evidence="1 2" id="KW-0732">Signal</keyword>
<evidence type="ECO:0000256" key="2">
    <source>
        <dbReference type="SAM" id="SignalP"/>
    </source>
</evidence>
<proteinExistence type="predicted"/>
<dbReference type="InterPro" id="IPR023614">
    <property type="entry name" value="Porin_dom_sf"/>
</dbReference>
<dbReference type="PANTHER" id="PTHR34501">
    <property type="entry name" value="PROTEIN YDDL-RELATED"/>
    <property type="match status" value="1"/>
</dbReference>
<dbReference type="Gene3D" id="2.40.160.10">
    <property type="entry name" value="Porin"/>
    <property type="match status" value="1"/>
</dbReference>